<keyword evidence="2" id="KW-1185">Reference proteome</keyword>
<gene>
    <name evidence="1" type="ORF">L21SP5_00595</name>
</gene>
<evidence type="ECO:0000313" key="2">
    <source>
        <dbReference type="Proteomes" id="UP000064893"/>
    </source>
</evidence>
<protein>
    <recommendedName>
        <fullName evidence="3">Sulfotransferase domain protein</fullName>
    </recommendedName>
</protein>
<reference evidence="1 2" key="1">
    <citation type="submission" date="2015-11" db="EMBL/GenBank/DDBJ databases">
        <title>Description and complete genome sequence of a novel strain predominating in hypersaline microbial mats and representing a new family of the Bacteriodetes phylum.</title>
        <authorList>
            <person name="Spring S."/>
            <person name="Bunk B."/>
            <person name="Sproer C."/>
            <person name="Klenk H.-P."/>
        </authorList>
    </citation>
    <scope>NUCLEOTIDE SEQUENCE [LARGE SCALE GENOMIC DNA]</scope>
    <source>
        <strain evidence="1 2">L21-Spi-D4</strain>
    </source>
</reference>
<dbReference type="Proteomes" id="UP000064893">
    <property type="component" value="Chromosome"/>
</dbReference>
<sequence length="270" mass="32679">MDIFFHVGLGKTGSTYLQHKFFPKLKGVHYIHHTNYKKSIEIVSRKQYERYFVSREFDRQFLKEIKKFAAAYPDTHPIMVLRRQDSWIASQYRRFTKNGRGIYFNEFVDLKENKGRWDIAEMNFYEKIEQLEHYFNKKPLVLLYDELRNDPKTFFKKIAAYTDTTYDLKEISLAPKHKSYNTKQLLLVRRVSRKMLQKVSEEKMDSTKTGRRIRKIATHLIMYFHWLVPNSKFEDENLIEQHELDAIRDHFAEDWQKCLKYIEQNAPAVE</sequence>
<accession>A0A0S2HW25</accession>
<dbReference type="Gene3D" id="3.40.50.300">
    <property type="entry name" value="P-loop containing nucleotide triphosphate hydrolases"/>
    <property type="match status" value="1"/>
</dbReference>
<dbReference type="OrthoDB" id="1349535at2"/>
<dbReference type="RefSeq" id="WP_057951833.1">
    <property type="nucleotide sequence ID" value="NZ_CP013118.1"/>
</dbReference>
<evidence type="ECO:0000313" key="1">
    <source>
        <dbReference type="EMBL" id="ALO14270.1"/>
    </source>
</evidence>
<dbReference type="KEGG" id="blq:L21SP5_00595"/>
<organism evidence="1 2">
    <name type="scientific">Salinivirga cyanobacteriivorans</name>
    <dbReference type="NCBI Taxonomy" id="1307839"/>
    <lineage>
        <taxon>Bacteria</taxon>
        <taxon>Pseudomonadati</taxon>
        <taxon>Bacteroidota</taxon>
        <taxon>Bacteroidia</taxon>
        <taxon>Bacteroidales</taxon>
        <taxon>Salinivirgaceae</taxon>
        <taxon>Salinivirga</taxon>
    </lineage>
</organism>
<evidence type="ECO:0008006" key="3">
    <source>
        <dbReference type="Google" id="ProtNLM"/>
    </source>
</evidence>
<proteinExistence type="predicted"/>
<name>A0A0S2HW25_9BACT</name>
<dbReference type="AlphaFoldDB" id="A0A0S2HW25"/>
<dbReference type="InterPro" id="IPR027417">
    <property type="entry name" value="P-loop_NTPase"/>
</dbReference>
<dbReference type="SUPFAM" id="SSF52540">
    <property type="entry name" value="P-loop containing nucleoside triphosphate hydrolases"/>
    <property type="match status" value="1"/>
</dbReference>
<dbReference type="EMBL" id="CP013118">
    <property type="protein sequence ID" value="ALO14270.1"/>
    <property type="molecule type" value="Genomic_DNA"/>
</dbReference>